<protein>
    <submittedName>
        <fullName evidence="2">XRE family transcriptional regulator</fullName>
    </submittedName>
</protein>
<accession>A0A4R5KA93</accession>
<proteinExistence type="predicted"/>
<dbReference type="RefSeq" id="WP_059388322.1">
    <property type="nucleotide sequence ID" value="NZ_SMRU01000025.1"/>
</dbReference>
<dbReference type="Proteomes" id="UP000295511">
    <property type="component" value="Unassembled WGS sequence"/>
</dbReference>
<evidence type="ECO:0000259" key="1">
    <source>
        <dbReference type="Pfam" id="PF13443"/>
    </source>
</evidence>
<gene>
    <name evidence="2" type="ORF">E1809_19255</name>
</gene>
<evidence type="ECO:0000313" key="3">
    <source>
        <dbReference type="Proteomes" id="UP000295511"/>
    </source>
</evidence>
<dbReference type="Pfam" id="PF13443">
    <property type="entry name" value="HTH_26"/>
    <property type="match status" value="1"/>
</dbReference>
<reference evidence="2 3" key="1">
    <citation type="submission" date="2019-03" db="EMBL/GenBank/DDBJ databases">
        <title>Whole genome sequence of Arthrobacter sp JH1-1.</title>
        <authorList>
            <person name="Trinh H.N."/>
        </authorList>
    </citation>
    <scope>NUCLEOTIDE SEQUENCE [LARGE SCALE GENOMIC DNA]</scope>
    <source>
        <strain evidence="2 3">JH1-1</strain>
    </source>
</reference>
<dbReference type="EMBL" id="SMRU01000025">
    <property type="protein sequence ID" value="TDF92113.1"/>
    <property type="molecule type" value="Genomic_DNA"/>
</dbReference>
<dbReference type="SUPFAM" id="SSF47413">
    <property type="entry name" value="lambda repressor-like DNA-binding domains"/>
    <property type="match status" value="1"/>
</dbReference>
<name>A0A4R5KA93_9MICC</name>
<comment type="caution">
    <text evidence="2">The sequence shown here is derived from an EMBL/GenBank/DDBJ whole genome shotgun (WGS) entry which is preliminary data.</text>
</comment>
<organism evidence="2 3">
    <name type="scientific">Arthrobacter terricola</name>
    <dbReference type="NCBI Taxonomy" id="2547396"/>
    <lineage>
        <taxon>Bacteria</taxon>
        <taxon>Bacillati</taxon>
        <taxon>Actinomycetota</taxon>
        <taxon>Actinomycetes</taxon>
        <taxon>Micrococcales</taxon>
        <taxon>Micrococcaceae</taxon>
        <taxon>Arthrobacter</taxon>
    </lineage>
</organism>
<evidence type="ECO:0000313" key="2">
    <source>
        <dbReference type="EMBL" id="TDF92113.1"/>
    </source>
</evidence>
<sequence length="111" mass="12713">MARKLSMQWNLRQLMAAKGLFQTSELIPLLEERDVHLSRQYVHRLVTKPPQRVNIELLAALCDILGCTAADLLEFRIEEVRELRHVAGDTGPGIGELRPIRATIRRPHEPQ</sequence>
<dbReference type="AlphaFoldDB" id="A0A4R5KA93"/>
<keyword evidence="3" id="KW-1185">Reference proteome</keyword>
<dbReference type="OrthoDB" id="3626437at2"/>
<dbReference type="InterPro" id="IPR010982">
    <property type="entry name" value="Lambda_DNA-bd_dom_sf"/>
</dbReference>
<dbReference type="InterPro" id="IPR001387">
    <property type="entry name" value="Cro/C1-type_HTH"/>
</dbReference>
<dbReference type="GO" id="GO:0003677">
    <property type="term" value="F:DNA binding"/>
    <property type="evidence" value="ECO:0007669"/>
    <property type="project" value="InterPro"/>
</dbReference>
<feature type="domain" description="HTH cro/C1-type" evidence="1">
    <location>
        <begin position="10"/>
        <end position="75"/>
    </location>
</feature>